<dbReference type="InterPro" id="IPR036291">
    <property type="entry name" value="NAD(P)-bd_dom_sf"/>
</dbReference>
<dbReference type="PANTHER" id="PTHR24321:SF8">
    <property type="entry name" value="ESTRADIOL 17-BETA-DEHYDROGENASE 8-RELATED"/>
    <property type="match status" value="1"/>
</dbReference>
<accession>A0A4Q0YTW3</accession>
<dbReference type="RefSeq" id="WP_129121933.1">
    <property type="nucleotide sequence ID" value="NZ_PEIB01000008.1"/>
</dbReference>
<protein>
    <submittedName>
        <fullName evidence="3">Oxidoreductase</fullName>
    </submittedName>
</protein>
<gene>
    <name evidence="3" type="ORF">CS022_08575</name>
</gene>
<dbReference type="GO" id="GO:0016491">
    <property type="term" value="F:oxidoreductase activity"/>
    <property type="evidence" value="ECO:0007669"/>
    <property type="project" value="UniProtKB-KW"/>
</dbReference>
<comment type="similarity">
    <text evidence="1">Belongs to the short-chain dehydrogenases/reductases (SDR) family.</text>
</comment>
<evidence type="ECO:0000313" key="4">
    <source>
        <dbReference type="Proteomes" id="UP000290287"/>
    </source>
</evidence>
<dbReference type="SUPFAM" id="SSF51735">
    <property type="entry name" value="NAD(P)-binding Rossmann-fold domains"/>
    <property type="match status" value="1"/>
</dbReference>
<evidence type="ECO:0000313" key="3">
    <source>
        <dbReference type="EMBL" id="RXJ73554.1"/>
    </source>
</evidence>
<dbReference type="PANTHER" id="PTHR24321">
    <property type="entry name" value="DEHYDROGENASES, SHORT CHAIN"/>
    <property type="match status" value="1"/>
</dbReference>
<dbReference type="Pfam" id="PF13561">
    <property type="entry name" value="adh_short_C2"/>
    <property type="match status" value="1"/>
</dbReference>
<keyword evidence="4" id="KW-1185">Reference proteome</keyword>
<comment type="caution">
    <text evidence="3">The sequence shown here is derived from an EMBL/GenBank/DDBJ whole genome shotgun (WGS) entry which is preliminary data.</text>
</comment>
<dbReference type="Gene3D" id="3.40.50.720">
    <property type="entry name" value="NAD(P)-binding Rossmann-like Domain"/>
    <property type="match status" value="1"/>
</dbReference>
<dbReference type="InterPro" id="IPR002347">
    <property type="entry name" value="SDR_fam"/>
</dbReference>
<sequence length="242" mass="25772">MAKVAIVTGGSKGIGRAIVSGLLSKGYEVYNLDIGQGDQGHFIRCDVTKSIDVNAAVKTVIDQFGRIDTLICNAGIHFSGNIENTSTEELDNVFAINVKGSVNAIQACLPVMKSQQNGSIVLMGSDQCHIAKPNSFAYNLSKHALASVGKTTAIDYASFNIRANVICAGTTETPLYHQAIDNYCARSGANKEDIHKEEAALQPLGRIAQPEEIADLALFLASDKARFITGSLYNIDGGYTAK</sequence>
<evidence type="ECO:0000256" key="1">
    <source>
        <dbReference type="ARBA" id="ARBA00006484"/>
    </source>
</evidence>
<organism evidence="3 4">
    <name type="scientific">Veronia nyctiphanis</name>
    <dbReference type="NCBI Taxonomy" id="1278244"/>
    <lineage>
        <taxon>Bacteria</taxon>
        <taxon>Pseudomonadati</taxon>
        <taxon>Pseudomonadota</taxon>
        <taxon>Gammaproteobacteria</taxon>
        <taxon>Vibrionales</taxon>
        <taxon>Vibrionaceae</taxon>
        <taxon>Veronia</taxon>
    </lineage>
</organism>
<dbReference type="EMBL" id="PEIB01000008">
    <property type="protein sequence ID" value="RXJ73554.1"/>
    <property type="molecule type" value="Genomic_DNA"/>
</dbReference>
<reference evidence="3 4" key="1">
    <citation type="submission" date="2017-10" db="EMBL/GenBank/DDBJ databases">
        <title>Nyctiphanis sp. nov., isolated from the stomach of the euphausiid Nyctiphanes simplex (Hansen, 1911) in the Gulf of California.</title>
        <authorList>
            <person name="Gomez-Gil B."/>
            <person name="Aguilar-Mendez M."/>
            <person name="Lopez-Cortes A."/>
            <person name="Gomez-Gutierrez J."/>
            <person name="Roque A."/>
            <person name="Lang E."/>
            <person name="Gonzalez-Castillo A."/>
        </authorList>
    </citation>
    <scope>NUCLEOTIDE SEQUENCE [LARGE SCALE GENOMIC DNA]</scope>
    <source>
        <strain evidence="3 4">CAIM 600</strain>
    </source>
</reference>
<dbReference type="Proteomes" id="UP000290287">
    <property type="component" value="Unassembled WGS sequence"/>
</dbReference>
<dbReference type="CDD" id="cd05233">
    <property type="entry name" value="SDR_c"/>
    <property type="match status" value="1"/>
</dbReference>
<keyword evidence="2" id="KW-0560">Oxidoreductase</keyword>
<proteinExistence type="inferred from homology"/>
<name>A0A4Q0YTW3_9GAMM</name>
<dbReference type="AlphaFoldDB" id="A0A4Q0YTW3"/>
<dbReference type="PRINTS" id="PR00081">
    <property type="entry name" value="GDHRDH"/>
</dbReference>
<dbReference type="FunFam" id="3.40.50.720:FF:000084">
    <property type="entry name" value="Short-chain dehydrogenase reductase"/>
    <property type="match status" value="1"/>
</dbReference>
<evidence type="ECO:0000256" key="2">
    <source>
        <dbReference type="ARBA" id="ARBA00023002"/>
    </source>
</evidence>
<dbReference type="OrthoDB" id="8613661at2"/>